<sequence length="154" mass="16941">MKKIVLSLIFCAFASFAFAQDNVEGQVFGEGVKKGNIIPATEVNSKLGTATKADMKVEGVVVNVCKKKGCFMNVKISDTETMFVKFKDYGFFMPKDMAPGTKVVIDGFAERKVTSVEDLQHYAKDAKKSEEEIAKITEPKKEIVFEAKGAVIVK</sequence>
<organism evidence="2 3">
    <name type="scientific">Pedobacter ureilyticus</name>
    <dbReference type="NCBI Taxonomy" id="1393051"/>
    <lineage>
        <taxon>Bacteria</taxon>
        <taxon>Pseudomonadati</taxon>
        <taxon>Bacteroidota</taxon>
        <taxon>Sphingobacteriia</taxon>
        <taxon>Sphingobacteriales</taxon>
        <taxon>Sphingobacteriaceae</taxon>
        <taxon>Pedobacter</taxon>
    </lineage>
</organism>
<evidence type="ECO:0000313" key="3">
    <source>
        <dbReference type="Proteomes" id="UP001517247"/>
    </source>
</evidence>
<reference evidence="2 3" key="1">
    <citation type="submission" date="2024-12" db="EMBL/GenBank/DDBJ databases">
        <authorList>
            <person name="Hu S."/>
        </authorList>
    </citation>
    <scope>NUCLEOTIDE SEQUENCE [LARGE SCALE GENOMIC DNA]</scope>
    <source>
        <strain evidence="2 3">THG-T11</strain>
    </source>
</reference>
<accession>A0ABW9J6L0</accession>
<dbReference type="InterPro" id="IPR032577">
    <property type="entry name" value="DUF4920"/>
</dbReference>
<dbReference type="Proteomes" id="UP001517247">
    <property type="component" value="Unassembled WGS sequence"/>
</dbReference>
<name>A0ABW9J6L0_9SPHI</name>
<keyword evidence="1" id="KW-0732">Signal</keyword>
<evidence type="ECO:0000313" key="2">
    <source>
        <dbReference type="EMBL" id="MFN0256156.1"/>
    </source>
</evidence>
<gene>
    <name evidence="2" type="ORF">E6A44_011265</name>
</gene>
<keyword evidence="3" id="KW-1185">Reference proteome</keyword>
<dbReference type="Pfam" id="PF16267">
    <property type="entry name" value="DUF4920"/>
    <property type="match status" value="1"/>
</dbReference>
<feature type="signal peptide" evidence="1">
    <location>
        <begin position="1"/>
        <end position="19"/>
    </location>
</feature>
<comment type="caution">
    <text evidence="2">The sequence shown here is derived from an EMBL/GenBank/DDBJ whole genome shotgun (WGS) entry which is preliminary data.</text>
</comment>
<dbReference type="EMBL" id="SSHJ02000006">
    <property type="protein sequence ID" value="MFN0256156.1"/>
    <property type="molecule type" value="Genomic_DNA"/>
</dbReference>
<protein>
    <submittedName>
        <fullName evidence="2">DUF4920 domain-containing protein</fullName>
    </submittedName>
</protein>
<feature type="chain" id="PRO_5046953669" evidence="1">
    <location>
        <begin position="20"/>
        <end position="154"/>
    </location>
</feature>
<dbReference type="RefSeq" id="WP_138723252.1">
    <property type="nucleotide sequence ID" value="NZ_SSHJ02000006.1"/>
</dbReference>
<evidence type="ECO:0000256" key="1">
    <source>
        <dbReference type="SAM" id="SignalP"/>
    </source>
</evidence>
<proteinExistence type="predicted"/>